<dbReference type="Pfam" id="PF11253">
    <property type="entry name" value="DUF3052"/>
    <property type="match status" value="1"/>
</dbReference>
<sequence>MDKAESNDRTSTDALAGADLLGLALGQVVQELGWDEDVDDALRDDIMDIIDAEMIEEPLEAVDVVVLWWRDEDGDVADGLVDAMTDLSGKGWIWLLTPKVGRPGFIDPASIAEGVTVAGLSLTSTANCADDWQATRVVRPKGARR</sequence>
<organism evidence="1 2">
    <name type="scientific">Tessaracoccus palaemonis</name>
    <dbReference type="NCBI Taxonomy" id="2829499"/>
    <lineage>
        <taxon>Bacteria</taxon>
        <taxon>Bacillati</taxon>
        <taxon>Actinomycetota</taxon>
        <taxon>Actinomycetes</taxon>
        <taxon>Propionibacteriales</taxon>
        <taxon>Propionibacteriaceae</taxon>
        <taxon>Tessaracoccus</taxon>
    </lineage>
</organism>
<protein>
    <submittedName>
        <fullName evidence="1">DUF3052 domain-containing protein</fullName>
    </submittedName>
</protein>
<name>A0ABX8SEN0_9ACTN</name>
<accession>A0ABX8SEN0</accession>
<proteinExistence type="predicted"/>
<keyword evidence="2" id="KW-1185">Reference proteome</keyword>
<evidence type="ECO:0000313" key="1">
    <source>
        <dbReference type="EMBL" id="QXT61766.1"/>
    </source>
</evidence>
<dbReference type="InterPro" id="IPR021412">
    <property type="entry name" value="DUF3052"/>
</dbReference>
<dbReference type="EMBL" id="CP079216">
    <property type="protein sequence ID" value="QXT61766.1"/>
    <property type="molecule type" value="Genomic_DNA"/>
</dbReference>
<reference evidence="1 2" key="1">
    <citation type="submission" date="2021-07" db="EMBL/GenBank/DDBJ databases">
        <title>complete genome sequencing of Tessaracoccus sp.J1M15.</title>
        <authorList>
            <person name="Bae J.-W."/>
            <person name="Kim D.-y."/>
        </authorList>
    </citation>
    <scope>NUCLEOTIDE SEQUENCE [LARGE SCALE GENOMIC DNA]</scope>
    <source>
        <strain evidence="1 2">J1M15</strain>
    </source>
</reference>
<dbReference type="Proteomes" id="UP000824504">
    <property type="component" value="Chromosome"/>
</dbReference>
<gene>
    <name evidence="1" type="ORF">KDB89_08120</name>
</gene>
<evidence type="ECO:0000313" key="2">
    <source>
        <dbReference type="Proteomes" id="UP000824504"/>
    </source>
</evidence>